<organism evidence="1 2">
    <name type="scientific">Auriscalpium vulgare</name>
    <dbReference type="NCBI Taxonomy" id="40419"/>
    <lineage>
        <taxon>Eukaryota</taxon>
        <taxon>Fungi</taxon>
        <taxon>Dikarya</taxon>
        <taxon>Basidiomycota</taxon>
        <taxon>Agaricomycotina</taxon>
        <taxon>Agaricomycetes</taxon>
        <taxon>Russulales</taxon>
        <taxon>Auriscalpiaceae</taxon>
        <taxon>Auriscalpium</taxon>
    </lineage>
</organism>
<sequence>MSVSPTPPMLNMAPINVELELLLSFSARWEIGAFTVLWFFKSSSDVYNLSFPDDRKFLKVLVYGIFTIETIQTALNGVDMYHWFGSGWGSLEDIMKPKSSAMDVAFISGIVSFIIQVFFCHRISTLNKSLWWLTILISLVGSYFYGGRFVPLNRSPQISLLQAIGGMGSGIQLWLLGDAVADLMIATSMTILAHSYFCIPYSNTLLVTLNNRLTLRAIDPDGSSLHISYPNLPVSTAHSAGQSHSSKRPSEAGPRSDAMSDHFKVHNLTDKTTSDVIRLANMNALTPSAVLTTLYALNLSGPTPPPTLKSTRNARLRADSESSISCS</sequence>
<evidence type="ECO:0000313" key="2">
    <source>
        <dbReference type="Proteomes" id="UP000814033"/>
    </source>
</evidence>
<evidence type="ECO:0000313" key="1">
    <source>
        <dbReference type="EMBL" id="KAI0050243.1"/>
    </source>
</evidence>
<reference evidence="1" key="1">
    <citation type="submission" date="2021-02" db="EMBL/GenBank/DDBJ databases">
        <authorList>
            <consortium name="DOE Joint Genome Institute"/>
            <person name="Ahrendt S."/>
            <person name="Looney B.P."/>
            <person name="Miyauchi S."/>
            <person name="Morin E."/>
            <person name="Drula E."/>
            <person name="Courty P.E."/>
            <person name="Chicoki N."/>
            <person name="Fauchery L."/>
            <person name="Kohler A."/>
            <person name="Kuo A."/>
            <person name="Labutti K."/>
            <person name="Pangilinan J."/>
            <person name="Lipzen A."/>
            <person name="Riley R."/>
            <person name="Andreopoulos W."/>
            <person name="He G."/>
            <person name="Johnson J."/>
            <person name="Barry K.W."/>
            <person name="Grigoriev I.V."/>
            <person name="Nagy L."/>
            <person name="Hibbett D."/>
            <person name="Henrissat B."/>
            <person name="Matheny P.B."/>
            <person name="Labbe J."/>
            <person name="Martin F."/>
        </authorList>
    </citation>
    <scope>NUCLEOTIDE SEQUENCE</scope>
    <source>
        <strain evidence="1">FP105234-sp</strain>
    </source>
</reference>
<accession>A0ACB8S345</accession>
<reference evidence="1" key="2">
    <citation type="journal article" date="2022" name="New Phytol.">
        <title>Evolutionary transition to the ectomycorrhizal habit in the genomes of a hyperdiverse lineage of mushroom-forming fungi.</title>
        <authorList>
            <person name="Looney B."/>
            <person name="Miyauchi S."/>
            <person name="Morin E."/>
            <person name="Drula E."/>
            <person name="Courty P.E."/>
            <person name="Kohler A."/>
            <person name="Kuo A."/>
            <person name="LaButti K."/>
            <person name="Pangilinan J."/>
            <person name="Lipzen A."/>
            <person name="Riley R."/>
            <person name="Andreopoulos W."/>
            <person name="He G."/>
            <person name="Johnson J."/>
            <person name="Nolan M."/>
            <person name="Tritt A."/>
            <person name="Barry K.W."/>
            <person name="Grigoriev I.V."/>
            <person name="Nagy L.G."/>
            <person name="Hibbett D."/>
            <person name="Henrissat B."/>
            <person name="Matheny P.B."/>
            <person name="Labbe J."/>
            <person name="Martin F.M."/>
        </authorList>
    </citation>
    <scope>NUCLEOTIDE SEQUENCE</scope>
    <source>
        <strain evidence="1">FP105234-sp</strain>
    </source>
</reference>
<keyword evidence="2" id="KW-1185">Reference proteome</keyword>
<dbReference type="EMBL" id="MU275864">
    <property type="protein sequence ID" value="KAI0050243.1"/>
    <property type="molecule type" value="Genomic_DNA"/>
</dbReference>
<comment type="caution">
    <text evidence="1">The sequence shown here is derived from an EMBL/GenBank/DDBJ whole genome shotgun (WGS) entry which is preliminary data.</text>
</comment>
<gene>
    <name evidence="1" type="ORF">FA95DRAFT_1570746</name>
</gene>
<protein>
    <submittedName>
        <fullName evidence="1">Uncharacterized protein</fullName>
    </submittedName>
</protein>
<proteinExistence type="predicted"/>
<dbReference type="Proteomes" id="UP000814033">
    <property type="component" value="Unassembled WGS sequence"/>
</dbReference>
<name>A0ACB8S345_9AGAM</name>